<dbReference type="Proteomes" id="UP000248795">
    <property type="component" value="Unassembled WGS sequence"/>
</dbReference>
<protein>
    <recommendedName>
        <fullName evidence="3">Blue-light-activated histidine kinase</fullName>
        <ecNumber evidence="2">2.7.13.3</ecNumber>
    </recommendedName>
</protein>
<keyword evidence="11" id="KW-0547">Nucleotide-binding</keyword>
<dbReference type="InterPro" id="IPR000014">
    <property type="entry name" value="PAS"/>
</dbReference>
<dbReference type="NCBIfam" id="TIGR00229">
    <property type="entry name" value="sensory_box"/>
    <property type="match status" value="2"/>
</dbReference>
<dbReference type="PROSITE" id="PS50113">
    <property type="entry name" value="PAC"/>
    <property type="match status" value="2"/>
</dbReference>
<evidence type="ECO:0000256" key="16">
    <source>
        <dbReference type="ARBA" id="ARBA00023170"/>
    </source>
</evidence>
<evidence type="ECO:0000259" key="19">
    <source>
        <dbReference type="PROSITE" id="PS50113"/>
    </source>
</evidence>
<keyword evidence="21" id="KW-1185">Reference proteome</keyword>
<keyword evidence="5" id="KW-0597">Phosphoprotein</keyword>
<comment type="caution">
    <text evidence="20">The sequence shown here is derived from an EMBL/GenBank/DDBJ whole genome shotgun (WGS) entry which is preliminary data.</text>
</comment>
<dbReference type="Pfam" id="PF08448">
    <property type="entry name" value="PAS_4"/>
    <property type="match status" value="1"/>
</dbReference>
<dbReference type="InterPro" id="IPR011102">
    <property type="entry name" value="Sig_transdc_His_kinase_HWE"/>
</dbReference>
<evidence type="ECO:0000256" key="11">
    <source>
        <dbReference type="ARBA" id="ARBA00022741"/>
    </source>
</evidence>
<evidence type="ECO:0000256" key="17">
    <source>
        <dbReference type="SAM" id="MobiDB-lite"/>
    </source>
</evidence>
<evidence type="ECO:0000256" key="10">
    <source>
        <dbReference type="ARBA" id="ARBA00022737"/>
    </source>
</evidence>
<dbReference type="Gene3D" id="3.30.450.40">
    <property type="match status" value="1"/>
</dbReference>
<dbReference type="InterPro" id="IPR036890">
    <property type="entry name" value="HATPase_C_sf"/>
</dbReference>
<dbReference type="CDD" id="cd00130">
    <property type="entry name" value="PAS"/>
    <property type="match status" value="2"/>
</dbReference>
<evidence type="ECO:0000256" key="2">
    <source>
        <dbReference type="ARBA" id="ARBA00012438"/>
    </source>
</evidence>
<dbReference type="Pfam" id="PF00989">
    <property type="entry name" value="PAS"/>
    <property type="match status" value="1"/>
</dbReference>
<keyword evidence="9" id="KW-0808">Transferase</keyword>
<evidence type="ECO:0000256" key="5">
    <source>
        <dbReference type="ARBA" id="ARBA00022553"/>
    </source>
</evidence>
<keyword evidence="10" id="KW-0677">Repeat</keyword>
<accession>A0A2W2AYA9</accession>
<keyword evidence="15" id="KW-0843">Virulence</keyword>
<dbReference type="GO" id="GO:0009881">
    <property type="term" value="F:photoreceptor activity"/>
    <property type="evidence" value="ECO:0007669"/>
    <property type="project" value="UniProtKB-KW"/>
</dbReference>
<evidence type="ECO:0000256" key="6">
    <source>
        <dbReference type="ARBA" id="ARBA00022606"/>
    </source>
</evidence>
<feature type="region of interest" description="Disordered" evidence="17">
    <location>
        <begin position="1"/>
        <end position="29"/>
    </location>
</feature>
<dbReference type="SUPFAM" id="SSF55781">
    <property type="entry name" value="GAF domain-like"/>
    <property type="match status" value="1"/>
</dbReference>
<dbReference type="GO" id="GO:0006355">
    <property type="term" value="P:regulation of DNA-templated transcription"/>
    <property type="evidence" value="ECO:0007669"/>
    <property type="project" value="InterPro"/>
</dbReference>
<name>A0A2W2AYA9_9HYPH</name>
<keyword evidence="12" id="KW-0418">Kinase</keyword>
<dbReference type="InterPro" id="IPR013656">
    <property type="entry name" value="PAS_4"/>
</dbReference>
<keyword evidence="6" id="KW-0716">Sensory transduction</keyword>
<comment type="catalytic activity">
    <reaction evidence="1">
        <text>ATP + protein L-histidine = ADP + protein N-phospho-L-histidine.</text>
        <dbReference type="EC" id="2.7.13.3"/>
    </reaction>
</comment>
<organism evidence="20 21">
    <name type="scientific">Aestuariivirga litoralis</name>
    <dbReference type="NCBI Taxonomy" id="2650924"/>
    <lineage>
        <taxon>Bacteria</taxon>
        <taxon>Pseudomonadati</taxon>
        <taxon>Pseudomonadota</taxon>
        <taxon>Alphaproteobacteria</taxon>
        <taxon>Hyphomicrobiales</taxon>
        <taxon>Aestuariivirgaceae</taxon>
        <taxon>Aestuariivirga</taxon>
    </lineage>
</organism>
<dbReference type="SMART" id="SM00911">
    <property type="entry name" value="HWE_HK"/>
    <property type="match status" value="1"/>
</dbReference>
<dbReference type="GO" id="GO:0005524">
    <property type="term" value="F:ATP binding"/>
    <property type="evidence" value="ECO:0007669"/>
    <property type="project" value="UniProtKB-KW"/>
</dbReference>
<feature type="domain" description="PAS" evidence="18">
    <location>
        <begin position="327"/>
        <end position="379"/>
    </location>
</feature>
<dbReference type="Gene3D" id="3.30.565.10">
    <property type="entry name" value="Histidine kinase-like ATPase, C-terminal domain"/>
    <property type="match status" value="1"/>
</dbReference>
<keyword evidence="7" id="KW-0285">Flavoprotein</keyword>
<dbReference type="SUPFAM" id="SSF55785">
    <property type="entry name" value="PYP-like sensor domain (PAS domain)"/>
    <property type="match status" value="2"/>
</dbReference>
<proteinExistence type="predicted"/>
<keyword evidence="14" id="KW-0157">Chromophore</keyword>
<evidence type="ECO:0000256" key="13">
    <source>
        <dbReference type="ARBA" id="ARBA00022840"/>
    </source>
</evidence>
<evidence type="ECO:0000256" key="7">
    <source>
        <dbReference type="ARBA" id="ARBA00022630"/>
    </source>
</evidence>
<keyword evidence="16" id="KW-0675">Receptor</keyword>
<feature type="domain" description="PAC" evidence="19">
    <location>
        <begin position="401"/>
        <end position="451"/>
    </location>
</feature>
<evidence type="ECO:0000256" key="15">
    <source>
        <dbReference type="ARBA" id="ARBA00023026"/>
    </source>
</evidence>
<sequence>MLIGSTTQKQAGEVPPAASPAAPGMREDRTTHLETLYRLTDRLYRAAGMEAMLDAALDAISEGLGCEKCSILLFDGGGVMRFVAWRGLSEHYRRTLEGHSPWTADTLDPPPIFVGDIAQTEESDIVRQTILAEGIRSLAFIPITSQGRVIGKFMAYHSEANACGESCRALAVTIARQLGFSLERAKAERARLAALGELQESEQRFRLMAEHAPVMIWMCDAEGRCLHLNQMLRRFWNVADGDLASFDWRGSMHPGDVERVMGAMGGALQRREKVCVTGRYRNADGDYRTLETVAHPRFAADGSFMGLTGVNTDITERERAEKALRDSEERFRMVVEAAPSGMVMTDGAGRILMINGLAEKLFGYARGELDGRAIEVLVPLAARDLHPALRASHLAGAHNPVKGEVTGRRKDGREIPLEVGINPIVTSDGIRIIATVSDIAERKRTEAQRELLLAELNHRVKNTLAVVQGLAYQTFRKTDAGARRAFEGRLQALATAHDLLTRSHWESTSLDQLVGDTLRPAGANRARIEVSGPAIRLSPHAALTIALALHELFTNTLKYGALSSEEGKVLLTWRHLDCEGKLRITWREEGGPPVQPPRHRGFGSLLLERTLAKDLDGRVALAFEPAGVVCVIEMPIADPGGHACLG</sequence>
<feature type="domain" description="PAS" evidence="18">
    <location>
        <begin position="201"/>
        <end position="271"/>
    </location>
</feature>
<evidence type="ECO:0000256" key="3">
    <source>
        <dbReference type="ARBA" id="ARBA00021740"/>
    </source>
</evidence>
<evidence type="ECO:0000256" key="8">
    <source>
        <dbReference type="ARBA" id="ARBA00022643"/>
    </source>
</evidence>
<gene>
    <name evidence="20" type="ORF">DK847_02755</name>
</gene>
<keyword evidence="4" id="KW-0600">Photoreceptor protein</keyword>
<dbReference type="InterPro" id="IPR035965">
    <property type="entry name" value="PAS-like_dom_sf"/>
</dbReference>
<dbReference type="PROSITE" id="PS50112">
    <property type="entry name" value="PAS"/>
    <property type="match status" value="2"/>
</dbReference>
<dbReference type="InterPro" id="IPR000700">
    <property type="entry name" value="PAS-assoc_C"/>
</dbReference>
<dbReference type="PANTHER" id="PTHR41523:SF7">
    <property type="entry name" value="HISTIDINE KINASE"/>
    <property type="match status" value="1"/>
</dbReference>
<dbReference type="InterPro" id="IPR003018">
    <property type="entry name" value="GAF"/>
</dbReference>
<dbReference type="RefSeq" id="WP_111196070.1">
    <property type="nucleotide sequence ID" value="NZ_QKVK01000001.1"/>
</dbReference>
<dbReference type="InterPro" id="IPR001610">
    <property type="entry name" value="PAC"/>
</dbReference>
<dbReference type="PANTHER" id="PTHR41523">
    <property type="entry name" value="TWO-COMPONENT SYSTEM SENSOR PROTEIN"/>
    <property type="match status" value="1"/>
</dbReference>
<evidence type="ECO:0000256" key="14">
    <source>
        <dbReference type="ARBA" id="ARBA00022991"/>
    </source>
</evidence>
<evidence type="ECO:0000256" key="12">
    <source>
        <dbReference type="ARBA" id="ARBA00022777"/>
    </source>
</evidence>
<evidence type="ECO:0000259" key="18">
    <source>
        <dbReference type="PROSITE" id="PS50112"/>
    </source>
</evidence>
<keyword evidence="13" id="KW-0067">ATP-binding</keyword>
<dbReference type="AlphaFoldDB" id="A0A2W2AYA9"/>
<evidence type="ECO:0000313" key="20">
    <source>
        <dbReference type="EMBL" id="PZF78742.1"/>
    </source>
</evidence>
<dbReference type="InterPro" id="IPR029016">
    <property type="entry name" value="GAF-like_dom_sf"/>
</dbReference>
<keyword evidence="8" id="KW-0288">FMN</keyword>
<dbReference type="GO" id="GO:0004673">
    <property type="term" value="F:protein histidine kinase activity"/>
    <property type="evidence" value="ECO:0007669"/>
    <property type="project" value="UniProtKB-EC"/>
</dbReference>
<dbReference type="SMART" id="SM00086">
    <property type="entry name" value="PAC"/>
    <property type="match status" value="2"/>
</dbReference>
<dbReference type="Pfam" id="PF07536">
    <property type="entry name" value="HWE_HK"/>
    <property type="match status" value="1"/>
</dbReference>
<dbReference type="EMBL" id="QKVK01000001">
    <property type="protein sequence ID" value="PZF78742.1"/>
    <property type="molecule type" value="Genomic_DNA"/>
</dbReference>
<reference evidence="21" key="1">
    <citation type="submission" date="2018-06" db="EMBL/GenBank/DDBJ databases">
        <title>Aestuariibacter litoralis strain KCTC 52945T.</title>
        <authorList>
            <person name="Li X."/>
            <person name="Salam N."/>
            <person name="Li J.-L."/>
            <person name="Chen Y.-M."/>
            <person name="Yang Z.-W."/>
            <person name="Zhang L.-Y."/>
            <person name="Han M.-X."/>
            <person name="Xiao M."/>
            <person name="Li W.-J."/>
        </authorList>
    </citation>
    <scope>NUCLEOTIDE SEQUENCE [LARGE SCALE GENOMIC DNA]</scope>
    <source>
        <strain evidence="21">KCTC 52945</strain>
    </source>
</reference>
<dbReference type="Gene3D" id="3.30.450.20">
    <property type="entry name" value="PAS domain"/>
    <property type="match status" value="2"/>
</dbReference>
<dbReference type="SMART" id="SM00065">
    <property type="entry name" value="GAF"/>
    <property type="match status" value="1"/>
</dbReference>
<evidence type="ECO:0000313" key="21">
    <source>
        <dbReference type="Proteomes" id="UP000248795"/>
    </source>
</evidence>
<evidence type="ECO:0000256" key="9">
    <source>
        <dbReference type="ARBA" id="ARBA00022679"/>
    </source>
</evidence>
<dbReference type="InterPro" id="IPR013767">
    <property type="entry name" value="PAS_fold"/>
</dbReference>
<evidence type="ECO:0000256" key="1">
    <source>
        <dbReference type="ARBA" id="ARBA00000085"/>
    </source>
</evidence>
<feature type="compositionally biased region" description="Polar residues" evidence="17">
    <location>
        <begin position="1"/>
        <end position="10"/>
    </location>
</feature>
<feature type="domain" description="PAC" evidence="19">
    <location>
        <begin position="274"/>
        <end position="326"/>
    </location>
</feature>
<dbReference type="SMART" id="SM00091">
    <property type="entry name" value="PAS"/>
    <property type="match status" value="2"/>
</dbReference>
<evidence type="ECO:0000256" key="4">
    <source>
        <dbReference type="ARBA" id="ARBA00022543"/>
    </source>
</evidence>
<dbReference type="EC" id="2.7.13.3" evidence="2"/>
<dbReference type="Pfam" id="PF13185">
    <property type="entry name" value="GAF_2"/>
    <property type="match status" value="1"/>
</dbReference>